<feature type="compositionally biased region" description="Basic and acidic residues" evidence="1">
    <location>
        <begin position="98"/>
        <end position="111"/>
    </location>
</feature>
<feature type="signal peptide" evidence="2">
    <location>
        <begin position="1"/>
        <end position="24"/>
    </location>
</feature>
<dbReference type="OrthoDB" id="8687209at2"/>
<reference evidence="3 4" key="1">
    <citation type="journal article" date="2014" name="Genome Announc.">
        <title>Draft Genome Sequence of Advenella kashmirensis Strain W13003, a Polycyclic Aromatic Hydrocarbon-Degrading Bacterium.</title>
        <authorList>
            <person name="Wang X."/>
            <person name="Jin D."/>
            <person name="Zhou L."/>
            <person name="Wu L."/>
            <person name="An W."/>
            <person name="Zhao L."/>
        </authorList>
    </citation>
    <scope>NUCLEOTIDE SEQUENCE [LARGE SCALE GENOMIC DNA]</scope>
    <source>
        <strain evidence="3 4">W13003</strain>
    </source>
</reference>
<keyword evidence="2" id="KW-0732">Signal</keyword>
<evidence type="ECO:0000313" key="4">
    <source>
        <dbReference type="Proteomes" id="UP000018733"/>
    </source>
</evidence>
<organism evidence="3 4">
    <name type="scientific">Advenella kashmirensis W13003</name>
    <dbReference type="NCBI Taxonomy" id="1424334"/>
    <lineage>
        <taxon>Bacteria</taxon>
        <taxon>Pseudomonadati</taxon>
        <taxon>Pseudomonadota</taxon>
        <taxon>Betaproteobacteria</taxon>
        <taxon>Burkholderiales</taxon>
        <taxon>Alcaligenaceae</taxon>
    </lineage>
</organism>
<feature type="compositionally biased region" description="Basic and acidic residues" evidence="1">
    <location>
        <begin position="143"/>
        <end position="152"/>
    </location>
</feature>
<accession>V8QNR5</accession>
<feature type="region of interest" description="Disordered" evidence="1">
    <location>
        <begin position="31"/>
        <end position="152"/>
    </location>
</feature>
<gene>
    <name evidence="3" type="ORF">W822_20475</name>
</gene>
<feature type="compositionally biased region" description="Polar residues" evidence="1">
    <location>
        <begin position="70"/>
        <end position="82"/>
    </location>
</feature>
<proteinExistence type="predicted"/>
<evidence type="ECO:0000256" key="1">
    <source>
        <dbReference type="SAM" id="MobiDB-lite"/>
    </source>
</evidence>
<keyword evidence="4" id="KW-1185">Reference proteome</keyword>
<dbReference type="EMBL" id="AYXT01000013">
    <property type="protein sequence ID" value="ETF00960.1"/>
    <property type="molecule type" value="Genomic_DNA"/>
</dbReference>
<evidence type="ECO:0000256" key="2">
    <source>
        <dbReference type="SAM" id="SignalP"/>
    </source>
</evidence>
<dbReference type="RefSeq" id="WP_024007019.1">
    <property type="nucleotide sequence ID" value="NZ_KI650982.1"/>
</dbReference>
<feature type="chain" id="PRO_5004771598" description="Pentapeptide MXKDX repeat protein" evidence="2">
    <location>
        <begin position="25"/>
        <end position="152"/>
    </location>
</feature>
<comment type="caution">
    <text evidence="3">The sequence shown here is derived from an EMBL/GenBank/DDBJ whole genome shotgun (WGS) entry which is preliminary data.</text>
</comment>
<dbReference type="STRING" id="1424334.W822_20475"/>
<name>V8QNR5_9BURK</name>
<dbReference type="AlphaFoldDB" id="V8QNR5"/>
<dbReference type="HOGENOM" id="CLU_1718457_0_0_4"/>
<evidence type="ECO:0000313" key="3">
    <source>
        <dbReference type="EMBL" id="ETF00960.1"/>
    </source>
</evidence>
<sequence length="152" mass="16161">MNRMTISAMAGVITLALGMQSALAANTQMNTDSKIDQKPMQQGSTTKAPTPGWEKLSKSKKWKSTESGTGMQHSANMKTDSNVVPEHKAGSGMTMSHEAGHMSKKEHDGKMKSGAAKPATQNGAMPMQQDPSMKSDSNVVPVKKGEMPKPGM</sequence>
<feature type="compositionally biased region" description="Polar residues" evidence="1">
    <location>
        <begin position="119"/>
        <end position="138"/>
    </location>
</feature>
<dbReference type="Proteomes" id="UP000018733">
    <property type="component" value="Unassembled WGS sequence"/>
</dbReference>
<evidence type="ECO:0008006" key="5">
    <source>
        <dbReference type="Google" id="ProtNLM"/>
    </source>
</evidence>
<feature type="compositionally biased region" description="Polar residues" evidence="1">
    <location>
        <begin position="39"/>
        <end position="48"/>
    </location>
</feature>
<protein>
    <recommendedName>
        <fullName evidence="5">Pentapeptide MXKDX repeat protein</fullName>
    </recommendedName>
</protein>
<dbReference type="PATRIC" id="fig|1424334.3.peg.4107"/>